<organism evidence="1 2">
    <name type="scientific">Alloacidobacterium dinghuense</name>
    <dbReference type="NCBI Taxonomy" id="2763107"/>
    <lineage>
        <taxon>Bacteria</taxon>
        <taxon>Pseudomonadati</taxon>
        <taxon>Acidobacteriota</taxon>
        <taxon>Terriglobia</taxon>
        <taxon>Terriglobales</taxon>
        <taxon>Acidobacteriaceae</taxon>
        <taxon>Alloacidobacterium</taxon>
    </lineage>
</organism>
<proteinExistence type="predicted"/>
<evidence type="ECO:0000313" key="1">
    <source>
        <dbReference type="EMBL" id="QNI32897.1"/>
    </source>
</evidence>
<dbReference type="Proteomes" id="UP000515312">
    <property type="component" value="Chromosome"/>
</dbReference>
<dbReference type="RefSeq" id="WP_186743903.1">
    <property type="nucleotide sequence ID" value="NZ_CP060394.1"/>
</dbReference>
<dbReference type="AlphaFoldDB" id="A0A7G8BK27"/>
<gene>
    <name evidence="1" type="ORF">H7849_02565</name>
</gene>
<keyword evidence="2" id="KW-1185">Reference proteome</keyword>
<protein>
    <submittedName>
        <fullName evidence="1">Uncharacterized protein</fullName>
    </submittedName>
</protein>
<name>A0A7G8BK27_9BACT</name>
<dbReference type="EMBL" id="CP060394">
    <property type="protein sequence ID" value="QNI32897.1"/>
    <property type="molecule type" value="Genomic_DNA"/>
</dbReference>
<accession>A0A7G8BK27</accession>
<evidence type="ECO:0000313" key="2">
    <source>
        <dbReference type="Proteomes" id="UP000515312"/>
    </source>
</evidence>
<dbReference type="KEGG" id="adin:H7849_02565"/>
<sequence length="106" mass="12066">MPELKCQTPDCNNEVADQNHSEMGEWALLHKGELAGLYNSFEKASHEAATRFHCRRCQIRQVSTPPLVLTVSADNLQSANSKLTKLFQKWTRSLTRRLFAANEMAF</sequence>
<reference evidence="1 2" key="1">
    <citation type="submission" date="2020-08" db="EMBL/GenBank/DDBJ databases">
        <title>Edaphobacter telluris sp. nov. and Acidobacterium dinghuensis sp. nov., two acidobacteria isolated from forest soil.</title>
        <authorList>
            <person name="Fu J."/>
            <person name="Qiu L."/>
        </authorList>
    </citation>
    <scope>NUCLEOTIDE SEQUENCE [LARGE SCALE GENOMIC DNA]</scope>
    <source>
        <strain evidence="1">4Y35</strain>
    </source>
</reference>